<keyword evidence="1" id="KW-0472">Membrane</keyword>
<keyword evidence="1" id="KW-1133">Transmembrane helix</keyword>
<dbReference type="InterPro" id="IPR036259">
    <property type="entry name" value="MFS_trans_sf"/>
</dbReference>
<dbReference type="Gene3D" id="3.40.50.150">
    <property type="entry name" value="Vaccinia Virus protein VP39"/>
    <property type="match status" value="1"/>
</dbReference>
<feature type="transmembrane region" description="Helical" evidence="1">
    <location>
        <begin position="435"/>
        <end position="453"/>
    </location>
</feature>
<feature type="transmembrane region" description="Helical" evidence="1">
    <location>
        <begin position="406"/>
        <end position="429"/>
    </location>
</feature>
<dbReference type="Pfam" id="PF01564">
    <property type="entry name" value="Spermine_synth"/>
    <property type="match status" value="1"/>
</dbReference>
<keyword evidence="1" id="KW-0812">Transmembrane</keyword>
<protein>
    <recommendedName>
        <fullName evidence="3">PABS domain-containing protein</fullName>
    </recommendedName>
</protein>
<dbReference type="SUPFAM" id="SSF53335">
    <property type="entry name" value="S-adenosyl-L-methionine-dependent methyltransferases"/>
    <property type="match status" value="1"/>
</dbReference>
<gene>
    <name evidence="2" type="ORF">METZ01_LOCUS123572</name>
</gene>
<evidence type="ECO:0000313" key="2">
    <source>
        <dbReference type="EMBL" id="SVA70718.1"/>
    </source>
</evidence>
<dbReference type="InterPro" id="IPR029063">
    <property type="entry name" value="SAM-dependent_MTases_sf"/>
</dbReference>
<dbReference type="GO" id="GO:0008295">
    <property type="term" value="P:spermidine biosynthetic process"/>
    <property type="evidence" value="ECO:0007669"/>
    <property type="project" value="TreeGrafter"/>
</dbReference>
<feature type="transmembrane region" description="Helical" evidence="1">
    <location>
        <begin position="85"/>
        <end position="102"/>
    </location>
</feature>
<dbReference type="EMBL" id="UINC01017120">
    <property type="protein sequence ID" value="SVA70718.1"/>
    <property type="molecule type" value="Genomic_DNA"/>
</dbReference>
<dbReference type="AlphaFoldDB" id="A0A381Y160"/>
<dbReference type="GO" id="GO:0005829">
    <property type="term" value="C:cytosol"/>
    <property type="evidence" value="ECO:0007669"/>
    <property type="project" value="TreeGrafter"/>
</dbReference>
<evidence type="ECO:0008006" key="3">
    <source>
        <dbReference type="Google" id="ProtNLM"/>
    </source>
</evidence>
<dbReference type="HAMAP" id="MF_00198">
    <property type="entry name" value="Spermidine_synth"/>
    <property type="match status" value="1"/>
</dbReference>
<organism evidence="2">
    <name type="scientific">marine metagenome</name>
    <dbReference type="NCBI Taxonomy" id="408172"/>
    <lineage>
        <taxon>unclassified sequences</taxon>
        <taxon>metagenomes</taxon>
        <taxon>ecological metagenomes</taxon>
    </lineage>
</organism>
<dbReference type="PANTHER" id="PTHR11558:SF11">
    <property type="entry name" value="SPERMIDINE SYNTHASE"/>
    <property type="match status" value="1"/>
</dbReference>
<dbReference type="GO" id="GO:0004766">
    <property type="term" value="F:spermidine synthase activity"/>
    <property type="evidence" value="ECO:0007669"/>
    <property type="project" value="TreeGrafter"/>
</dbReference>
<accession>A0A381Y160</accession>
<dbReference type="SUPFAM" id="SSF103473">
    <property type="entry name" value="MFS general substrate transporter"/>
    <property type="match status" value="1"/>
</dbReference>
<dbReference type="NCBIfam" id="NF037959">
    <property type="entry name" value="MFS_SpdSyn"/>
    <property type="match status" value="1"/>
</dbReference>
<sequence length="835" mass="93460">MNSFFSKFQQVIDYKSSFSTNFVASLFFFSGFVSLLYQVIWMRYLALFFGSDVFSAAISLSAFMGGLSLGSYIAKKIVDRIKNHLLYYGIIEIAIGLYAFFFNDFLFSFKPFLKDIYQEYYLTTPSLYQGFRIFTAALVLIFPTALMGATLPLIVKGFVKTEFELGKYAGFFYSINTVGALAGTLLSAFFLLPTFGLFLTTKIGVVLNILIGVSAIIAIKSFTLDGLSNRKEESTQQQKDSLYQYEEGSSRMALLAIFFSGLAALALEVILTRVLTLSFSTTVYSFPIMLSCFLFGIFFGSYIVSRTIDSRRNVVEYFGIIEVLIAFSVMLVGLLSYLVPSIFGKFLWFIIGLFQNSFSISSVVSKFIVSGLLITFPAILFGATFPIAVKICTPNAEAAGYGTGRVYAANTAGSIFGSLLAGFILIPIFGSRISFIIISGIFLTVGVYLLFAQNCKYSSSKARQTAVNLGVATFAIGICIFFLPRQTVMNYNLQTTTQPELIYHGEGTAHSIDIVRGQSKKIIMMVDGNIEADTSDVQRRHFILKGHLPIMLAPTPDEVAVVGLGLGITLAASEKNPKSKSISLIELNPQMVDAHQYIKNVTDGILEKQKISLRIDDGRNFFSMTDQKFDIITADPIHPRISGVGFLFTKEYYQDIKSRLRKGGIICQWMPMYRISKKSFDVAFRTFSEVFENSSFWYVRGHGLFVASLDEFKIYYPKITKQMNSPIVANDLSSIDIHNEKDFLAHMLMGPKQIKAYLDSLQDTTINTDNNAYLEYKTPAEFLKKTKDIVEGLLPWAGIDPHIIQNISEENRVEFIDVWEKRKKRIIPELAESLS</sequence>
<feature type="transmembrane region" description="Helical" evidence="1">
    <location>
        <begin position="133"/>
        <end position="159"/>
    </location>
</feature>
<feature type="transmembrane region" description="Helical" evidence="1">
    <location>
        <begin position="252"/>
        <end position="271"/>
    </location>
</feature>
<feature type="transmembrane region" description="Helical" evidence="1">
    <location>
        <begin position="171"/>
        <end position="191"/>
    </location>
</feature>
<feature type="transmembrane region" description="Helical" evidence="1">
    <location>
        <begin position="53"/>
        <end position="73"/>
    </location>
</feature>
<feature type="transmembrane region" description="Helical" evidence="1">
    <location>
        <begin position="363"/>
        <end position="385"/>
    </location>
</feature>
<feature type="transmembrane region" description="Helical" evidence="1">
    <location>
        <begin position="21"/>
        <end position="41"/>
    </location>
</feature>
<reference evidence="2" key="1">
    <citation type="submission" date="2018-05" db="EMBL/GenBank/DDBJ databases">
        <authorList>
            <person name="Lanie J.A."/>
            <person name="Ng W.-L."/>
            <person name="Kazmierczak K.M."/>
            <person name="Andrzejewski T.M."/>
            <person name="Davidsen T.M."/>
            <person name="Wayne K.J."/>
            <person name="Tettelin H."/>
            <person name="Glass J.I."/>
            <person name="Rusch D."/>
            <person name="Podicherti R."/>
            <person name="Tsui H.-C.T."/>
            <person name="Winkler M.E."/>
        </authorList>
    </citation>
    <scope>NUCLEOTIDE SEQUENCE</scope>
</reference>
<feature type="transmembrane region" description="Helical" evidence="1">
    <location>
        <begin position="465"/>
        <end position="483"/>
    </location>
</feature>
<feature type="transmembrane region" description="Helical" evidence="1">
    <location>
        <begin position="283"/>
        <end position="305"/>
    </location>
</feature>
<feature type="transmembrane region" description="Helical" evidence="1">
    <location>
        <begin position="317"/>
        <end position="343"/>
    </location>
</feature>
<proteinExistence type="inferred from homology"/>
<dbReference type="CDD" id="cd02440">
    <property type="entry name" value="AdoMet_MTases"/>
    <property type="match status" value="1"/>
</dbReference>
<name>A0A381Y160_9ZZZZ</name>
<dbReference type="PANTHER" id="PTHR11558">
    <property type="entry name" value="SPERMIDINE/SPERMINE SYNTHASE"/>
    <property type="match status" value="1"/>
</dbReference>
<dbReference type="InterPro" id="IPR001045">
    <property type="entry name" value="Spermi_synthase"/>
</dbReference>
<evidence type="ECO:0000256" key="1">
    <source>
        <dbReference type="SAM" id="Phobius"/>
    </source>
</evidence>
<feature type="transmembrane region" description="Helical" evidence="1">
    <location>
        <begin position="203"/>
        <end position="222"/>
    </location>
</feature>